<evidence type="ECO:0000259" key="1">
    <source>
        <dbReference type="Pfam" id="PF06827"/>
    </source>
</evidence>
<sequence length="59" mass="6413">QIEIIEGEGGIKGELEEMGVVVVHAEGEKCARCWKYDSTVGSHSEHPDLCARCAAILEE</sequence>
<comment type="caution">
    <text evidence="2">The sequence shown here is derived from an EMBL/GenBank/DDBJ whole genome shotgun (WGS) entry which is preliminary data.</text>
</comment>
<dbReference type="Gene3D" id="1.10.730.20">
    <property type="match status" value="1"/>
</dbReference>
<dbReference type="GO" id="GO:0005524">
    <property type="term" value="F:ATP binding"/>
    <property type="evidence" value="ECO:0007669"/>
    <property type="project" value="InterPro"/>
</dbReference>
<dbReference type="SUPFAM" id="SSF47323">
    <property type="entry name" value="Anticodon-binding domain of a subclass of class I aminoacyl-tRNA synthetases"/>
    <property type="match status" value="1"/>
</dbReference>
<organism evidence="2">
    <name type="scientific">gut metagenome</name>
    <dbReference type="NCBI Taxonomy" id="749906"/>
    <lineage>
        <taxon>unclassified sequences</taxon>
        <taxon>metagenomes</taxon>
        <taxon>organismal metagenomes</taxon>
    </lineage>
</organism>
<accession>J9FHA8</accession>
<reference evidence="2" key="1">
    <citation type="journal article" date="2012" name="PLoS ONE">
        <title>Gene sets for utilization of primary and secondary nutrition supplies in the distal gut of endangered iberian lynx.</title>
        <authorList>
            <person name="Alcaide M."/>
            <person name="Messina E."/>
            <person name="Richter M."/>
            <person name="Bargiela R."/>
            <person name="Peplies J."/>
            <person name="Huws S.A."/>
            <person name="Newbold C.J."/>
            <person name="Golyshin P.N."/>
            <person name="Simon M.A."/>
            <person name="Lopez G."/>
            <person name="Yakimov M.M."/>
            <person name="Ferrer M."/>
        </authorList>
    </citation>
    <scope>NUCLEOTIDE SEQUENCE</scope>
</reference>
<dbReference type="InterPro" id="IPR010663">
    <property type="entry name" value="Znf_FPG/IleRS"/>
</dbReference>
<dbReference type="GO" id="GO:0006418">
    <property type="term" value="P:tRNA aminoacylation for protein translation"/>
    <property type="evidence" value="ECO:0007669"/>
    <property type="project" value="InterPro"/>
</dbReference>
<dbReference type="AlphaFoldDB" id="J9FHA8"/>
<gene>
    <name evidence="2" type="ORF">EVA_18065</name>
</gene>
<evidence type="ECO:0000313" key="2">
    <source>
        <dbReference type="EMBL" id="EJW93828.1"/>
    </source>
</evidence>
<dbReference type="InterPro" id="IPR009080">
    <property type="entry name" value="tRNAsynth_Ia_anticodon-bd"/>
</dbReference>
<feature type="non-terminal residue" evidence="2">
    <location>
        <position position="1"/>
    </location>
</feature>
<dbReference type="GO" id="GO:0004812">
    <property type="term" value="F:aminoacyl-tRNA ligase activity"/>
    <property type="evidence" value="ECO:0007669"/>
    <property type="project" value="InterPro"/>
</dbReference>
<proteinExistence type="predicted"/>
<name>J9FHA8_9ZZZZ</name>
<dbReference type="EMBL" id="AMCI01006738">
    <property type="protein sequence ID" value="EJW93828.1"/>
    <property type="molecule type" value="Genomic_DNA"/>
</dbReference>
<feature type="domain" description="Zinc finger FPG/IleRS-type" evidence="1">
    <location>
        <begin position="27"/>
        <end position="55"/>
    </location>
</feature>
<dbReference type="Pfam" id="PF06827">
    <property type="entry name" value="zf-FPG_IleRS"/>
    <property type="match status" value="1"/>
</dbReference>
<protein>
    <submittedName>
        <fullName evidence="2">Zinc finger Fpg domain protein</fullName>
    </submittedName>
</protein>